<name>A0A841FHP8_9ACTN</name>
<accession>A0A841FHP8</accession>
<dbReference type="EMBL" id="JACHGT010000006">
    <property type="protein sequence ID" value="MBB6035394.1"/>
    <property type="molecule type" value="Genomic_DNA"/>
</dbReference>
<reference evidence="1 2" key="1">
    <citation type="submission" date="2020-08" db="EMBL/GenBank/DDBJ databases">
        <title>Genomic Encyclopedia of Type Strains, Phase IV (KMG-IV): sequencing the most valuable type-strain genomes for metagenomic binning, comparative biology and taxonomic classification.</title>
        <authorList>
            <person name="Goeker M."/>
        </authorList>
    </citation>
    <scope>NUCLEOTIDE SEQUENCE [LARGE SCALE GENOMIC DNA]</scope>
    <source>
        <strain evidence="1 2">YIM 65646</strain>
    </source>
</reference>
<evidence type="ECO:0000313" key="1">
    <source>
        <dbReference type="EMBL" id="MBB6035394.1"/>
    </source>
</evidence>
<proteinExistence type="predicted"/>
<gene>
    <name evidence="1" type="ORF">HNR73_003251</name>
</gene>
<protein>
    <submittedName>
        <fullName evidence="1">Uncharacterized protein</fullName>
    </submittedName>
</protein>
<keyword evidence="2" id="KW-1185">Reference proteome</keyword>
<dbReference type="Proteomes" id="UP000548476">
    <property type="component" value="Unassembled WGS sequence"/>
</dbReference>
<dbReference type="AlphaFoldDB" id="A0A841FHP8"/>
<comment type="caution">
    <text evidence="1">The sequence shown here is derived from an EMBL/GenBank/DDBJ whole genome shotgun (WGS) entry which is preliminary data.</text>
</comment>
<organism evidence="1 2">
    <name type="scientific">Phytomonospora endophytica</name>
    <dbReference type="NCBI Taxonomy" id="714109"/>
    <lineage>
        <taxon>Bacteria</taxon>
        <taxon>Bacillati</taxon>
        <taxon>Actinomycetota</taxon>
        <taxon>Actinomycetes</taxon>
        <taxon>Micromonosporales</taxon>
        <taxon>Micromonosporaceae</taxon>
        <taxon>Phytomonospora</taxon>
    </lineage>
</organism>
<evidence type="ECO:0000313" key="2">
    <source>
        <dbReference type="Proteomes" id="UP000548476"/>
    </source>
</evidence>
<sequence>MTPMPPLAHVDGYIARWRDREYEASPDGDYMRLYTPDPEEGFTEVAQGRYRRSVPAPEVEDFYYLRTVCKWRGEPFHVIGETGNWLRVEYVGGQEPVAAGLGLDRYDAGVYQGWALRDEVTDLHQKQV</sequence>